<proteinExistence type="predicted"/>
<accession>A0A3A8J9J1</accession>
<feature type="transmembrane region" description="Helical" evidence="4">
    <location>
        <begin position="297"/>
        <end position="317"/>
    </location>
</feature>
<dbReference type="EMBL" id="RAVZ01000027">
    <property type="protein sequence ID" value="RKG92362.1"/>
    <property type="molecule type" value="Genomic_DNA"/>
</dbReference>
<evidence type="ECO:0008006" key="7">
    <source>
        <dbReference type="Google" id="ProtNLM"/>
    </source>
</evidence>
<gene>
    <name evidence="5" type="ORF">D7V88_06530</name>
</gene>
<dbReference type="SUPFAM" id="SSF103473">
    <property type="entry name" value="MFS general substrate transporter"/>
    <property type="match status" value="1"/>
</dbReference>
<feature type="transmembrane region" description="Helical" evidence="4">
    <location>
        <begin position="123"/>
        <end position="143"/>
    </location>
</feature>
<feature type="transmembrane region" description="Helical" evidence="4">
    <location>
        <begin position="329"/>
        <end position="351"/>
    </location>
</feature>
<feature type="transmembrane region" description="Helical" evidence="4">
    <location>
        <begin position="40"/>
        <end position="59"/>
    </location>
</feature>
<evidence type="ECO:0000256" key="1">
    <source>
        <dbReference type="ARBA" id="ARBA00022692"/>
    </source>
</evidence>
<feature type="transmembrane region" description="Helical" evidence="4">
    <location>
        <begin position="357"/>
        <end position="377"/>
    </location>
</feature>
<comment type="caution">
    <text evidence="5">The sequence shown here is derived from an EMBL/GenBank/DDBJ whole genome shotgun (WGS) entry which is preliminary data.</text>
</comment>
<dbReference type="GO" id="GO:0022857">
    <property type="term" value="F:transmembrane transporter activity"/>
    <property type="evidence" value="ECO:0007669"/>
    <property type="project" value="InterPro"/>
</dbReference>
<feature type="transmembrane region" description="Helical" evidence="4">
    <location>
        <begin position="155"/>
        <end position="178"/>
    </location>
</feature>
<dbReference type="Gene3D" id="1.20.1250.20">
    <property type="entry name" value="MFS general substrate transporter like domains"/>
    <property type="match status" value="1"/>
</dbReference>
<protein>
    <recommendedName>
        <fullName evidence="7">MFS transporter</fullName>
    </recommendedName>
</protein>
<keyword evidence="2 4" id="KW-1133">Transmembrane helix</keyword>
<evidence type="ECO:0000256" key="3">
    <source>
        <dbReference type="ARBA" id="ARBA00023136"/>
    </source>
</evidence>
<reference evidence="6" key="1">
    <citation type="submission" date="2018-09" db="EMBL/GenBank/DDBJ databases">
        <authorList>
            <person name="Livingstone P.G."/>
            <person name="Whitworth D.E."/>
        </authorList>
    </citation>
    <scope>NUCLEOTIDE SEQUENCE [LARGE SCALE GENOMIC DNA]</scope>
    <source>
        <strain evidence="6">CA054A</strain>
    </source>
</reference>
<feature type="transmembrane region" description="Helical" evidence="4">
    <location>
        <begin position="199"/>
        <end position="219"/>
    </location>
</feature>
<evidence type="ECO:0000256" key="2">
    <source>
        <dbReference type="ARBA" id="ARBA00022989"/>
    </source>
</evidence>
<keyword evidence="3 4" id="KW-0472">Membrane</keyword>
<dbReference type="AlphaFoldDB" id="A0A3A8J9J1"/>
<feature type="transmembrane region" description="Helical" evidence="4">
    <location>
        <begin position="270"/>
        <end position="291"/>
    </location>
</feature>
<name>A0A3A8J9J1_9BACT</name>
<dbReference type="Proteomes" id="UP000268094">
    <property type="component" value="Unassembled WGS sequence"/>
</dbReference>
<sequence length="404" mass="42244">MIILLERIGYFATRPMLVSLALQDVETGGMGMSGDRVSTLVSAMVLFRLGTPFVGGAFAAMLGPRIPLISGLMMCSVGQIIIARTSSAGMVTLAFILIGLGQGLSLPALYTLLAEELRGPQEVLCSAAFILGYGAMNVGALLLPTMVDFSRASGFRLGFAVMAGLSLTATVLAVALTLRLRRLPASEAAPSQGTSLARPFFGSLTLMFLLALPYLGTLLSQILLFKALPGEPGSEELRAAYALNPTLVIASVALTASGLIWAFRRQHPITVLLVLGVGLLLGALTALPPLWNAQASLMVLAYCCGAVAEPLLIPLAGARFSTALSPRMAALMLGLWFTLTNFLADVSTYLVGSSWTLPLMALCALVAATLGVAFTLFGRRLDGLLFSPGATQNGSPRDNGQLHA</sequence>
<dbReference type="InterPro" id="IPR011701">
    <property type="entry name" value="MFS"/>
</dbReference>
<feature type="transmembrane region" description="Helical" evidence="4">
    <location>
        <begin position="89"/>
        <end position="111"/>
    </location>
</feature>
<keyword evidence="6" id="KW-1185">Reference proteome</keyword>
<organism evidence="5 6">
    <name type="scientific">Corallococcus terminator</name>
    <dbReference type="NCBI Taxonomy" id="2316733"/>
    <lineage>
        <taxon>Bacteria</taxon>
        <taxon>Pseudomonadati</taxon>
        <taxon>Myxococcota</taxon>
        <taxon>Myxococcia</taxon>
        <taxon>Myxococcales</taxon>
        <taxon>Cystobacterineae</taxon>
        <taxon>Myxococcaceae</taxon>
        <taxon>Corallococcus</taxon>
    </lineage>
</organism>
<evidence type="ECO:0000256" key="4">
    <source>
        <dbReference type="SAM" id="Phobius"/>
    </source>
</evidence>
<dbReference type="Pfam" id="PF07690">
    <property type="entry name" value="MFS_1"/>
    <property type="match status" value="1"/>
</dbReference>
<dbReference type="InterPro" id="IPR036259">
    <property type="entry name" value="MFS_trans_sf"/>
</dbReference>
<feature type="transmembrane region" description="Helical" evidence="4">
    <location>
        <begin position="239"/>
        <end position="263"/>
    </location>
</feature>
<evidence type="ECO:0000313" key="6">
    <source>
        <dbReference type="Proteomes" id="UP000268094"/>
    </source>
</evidence>
<evidence type="ECO:0000313" key="5">
    <source>
        <dbReference type="EMBL" id="RKG92362.1"/>
    </source>
</evidence>
<keyword evidence="1 4" id="KW-0812">Transmembrane</keyword>